<feature type="DNA-binding region" description="H-T-H motif" evidence="2">
    <location>
        <begin position="32"/>
        <end position="51"/>
    </location>
</feature>
<proteinExistence type="predicted"/>
<dbReference type="PANTHER" id="PTHR43479:SF11">
    <property type="entry name" value="ACREF_ENVCD OPERON REPRESSOR-RELATED"/>
    <property type="match status" value="1"/>
</dbReference>
<accession>A0ABS2EC53</accession>
<dbReference type="EMBL" id="JACLYY010000017">
    <property type="protein sequence ID" value="MBM6739161.1"/>
    <property type="molecule type" value="Genomic_DNA"/>
</dbReference>
<evidence type="ECO:0000256" key="2">
    <source>
        <dbReference type="PROSITE-ProRule" id="PRU00335"/>
    </source>
</evidence>
<evidence type="ECO:0000256" key="1">
    <source>
        <dbReference type="ARBA" id="ARBA00023125"/>
    </source>
</evidence>
<dbReference type="PRINTS" id="PR00455">
    <property type="entry name" value="HTHTETR"/>
</dbReference>
<dbReference type="Gene3D" id="1.10.357.10">
    <property type="entry name" value="Tetracycline Repressor, domain 2"/>
    <property type="match status" value="1"/>
</dbReference>
<dbReference type="SUPFAM" id="SSF46689">
    <property type="entry name" value="Homeodomain-like"/>
    <property type="match status" value="1"/>
</dbReference>
<dbReference type="InterPro" id="IPR009057">
    <property type="entry name" value="Homeodomain-like_sf"/>
</dbReference>
<gene>
    <name evidence="4" type="ORF">H7U36_13815</name>
</gene>
<comment type="caution">
    <text evidence="4">The sequence shown here is derived from an EMBL/GenBank/DDBJ whole genome shotgun (WGS) entry which is preliminary data.</text>
</comment>
<keyword evidence="5" id="KW-1185">Reference proteome</keyword>
<dbReference type="PROSITE" id="PS50977">
    <property type="entry name" value="HTH_TETR_2"/>
    <property type="match status" value="1"/>
</dbReference>
<protein>
    <submittedName>
        <fullName evidence="4">TetR/AcrR family transcriptional regulator</fullName>
    </submittedName>
</protein>
<feature type="domain" description="HTH tetR-type" evidence="3">
    <location>
        <begin position="9"/>
        <end position="69"/>
    </location>
</feature>
<dbReference type="PANTHER" id="PTHR43479">
    <property type="entry name" value="ACREF/ENVCD OPERON REPRESSOR-RELATED"/>
    <property type="match status" value="1"/>
</dbReference>
<reference evidence="4 5" key="1">
    <citation type="journal article" date="2021" name="Sci. Rep.">
        <title>The distribution of antibiotic resistance genes in chicken gut microbiota commensals.</title>
        <authorList>
            <person name="Juricova H."/>
            <person name="Matiasovicova J."/>
            <person name="Kubasova T."/>
            <person name="Cejkova D."/>
            <person name="Rychlik I."/>
        </authorList>
    </citation>
    <scope>NUCLEOTIDE SEQUENCE [LARGE SCALE GENOMIC DNA]</scope>
    <source>
        <strain evidence="4 5">An773</strain>
    </source>
</reference>
<dbReference type="InterPro" id="IPR050624">
    <property type="entry name" value="HTH-type_Tx_Regulator"/>
</dbReference>
<keyword evidence="1 2" id="KW-0238">DNA-binding</keyword>
<evidence type="ECO:0000259" key="3">
    <source>
        <dbReference type="PROSITE" id="PS50977"/>
    </source>
</evidence>
<dbReference type="Pfam" id="PF00440">
    <property type="entry name" value="TetR_N"/>
    <property type="match status" value="1"/>
</dbReference>
<name>A0ABS2EC53_9FIRM</name>
<dbReference type="InterPro" id="IPR001647">
    <property type="entry name" value="HTH_TetR"/>
</dbReference>
<evidence type="ECO:0000313" key="4">
    <source>
        <dbReference type="EMBL" id="MBM6739161.1"/>
    </source>
</evidence>
<evidence type="ECO:0000313" key="5">
    <source>
        <dbReference type="Proteomes" id="UP000716906"/>
    </source>
</evidence>
<sequence>MTRITKDPKERRQEIIDTAMRVFYEKGYEKTAIADIAREMHVAQGLCYRYFSSKEELFDTALDQYAQRQVDRLLAATNLNLPLAQLIESMPSFPEVELDDSYAQKLCHQEGNAKFHNQLALKICAKLQPVVARLLARAGEGGELQIKDPDTAASFCVYGQLGILLDQNIPASERTERIHSFLLELIRHFQA</sequence>
<organism evidence="4 5">
    <name type="scientific">Faecalicatena fissicatena</name>
    <dbReference type="NCBI Taxonomy" id="290055"/>
    <lineage>
        <taxon>Bacteria</taxon>
        <taxon>Bacillati</taxon>
        <taxon>Bacillota</taxon>
        <taxon>Clostridia</taxon>
        <taxon>Lachnospirales</taxon>
        <taxon>Lachnospiraceae</taxon>
        <taxon>Faecalicatena</taxon>
    </lineage>
</organism>
<dbReference type="Proteomes" id="UP000716906">
    <property type="component" value="Unassembled WGS sequence"/>
</dbReference>